<sequence length="184" mass="19820">MAAGPLAFVAFTLGVLVSASENTWWSLIRNAFSDLGGPRATDPWIFNWTLIISGILYILYSMGVLAYSRSRLDSFSAGLLFTAGIFLALIGVYPSGTRPHTFVSTWFYIQSLLGISVLGLSFLLQRKRQTGIILLGLGVSAIPLAYLVHVTVGWPSVAILELAGAIFILAAAITHMVSVILSKE</sequence>
<dbReference type="KEGG" id="thf:MA03_04505"/>
<dbReference type="InterPro" id="IPR009339">
    <property type="entry name" value="DUF998"/>
</dbReference>
<keyword evidence="1" id="KW-0812">Transmembrane</keyword>
<proteinExistence type="predicted"/>
<feature type="transmembrane region" description="Helical" evidence="1">
    <location>
        <begin position="43"/>
        <end position="67"/>
    </location>
</feature>
<dbReference type="HOGENOM" id="CLU_100105_0_0_2"/>
<keyword evidence="3" id="KW-1185">Reference proteome</keyword>
<dbReference type="Proteomes" id="UP000067434">
    <property type="component" value="Chromosome"/>
</dbReference>
<dbReference type="PANTHER" id="PTHR42241:SF2">
    <property type="entry name" value="HYPOTHETICAL MEMBRANE PROTEIN, CONSERVED, DUF998 FAMILY"/>
    <property type="match status" value="1"/>
</dbReference>
<evidence type="ECO:0000313" key="3">
    <source>
        <dbReference type="Proteomes" id="UP000067434"/>
    </source>
</evidence>
<accession>A0A0F7FK68</accession>
<feature type="transmembrane region" description="Helical" evidence="1">
    <location>
        <begin position="131"/>
        <end position="152"/>
    </location>
</feature>
<dbReference type="EMBL" id="CP009961">
    <property type="protein sequence ID" value="AKG39363.1"/>
    <property type="molecule type" value="Genomic_DNA"/>
</dbReference>
<feature type="transmembrane region" description="Helical" evidence="1">
    <location>
        <begin position="158"/>
        <end position="181"/>
    </location>
</feature>
<dbReference type="PATRIC" id="fig|1550241.5.peg.955"/>
<evidence type="ECO:0000313" key="2">
    <source>
        <dbReference type="EMBL" id="AKG39363.1"/>
    </source>
</evidence>
<feature type="transmembrane region" description="Helical" evidence="1">
    <location>
        <begin position="105"/>
        <end position="124"/>
    </location>
</feature>
<evidence type="ECO:0008006" key="4">
    <source>
        <dbReference type="Google" id="ProtNLM"/>
    </source>
</evidence>
<dbReference type="Pfam" id="PF06197">
    <property type="entry name" value="DUF998"/>
    <property type="match status" value="1"/>
</dbReference>
<keyword evidence="1" id="KW-1133">Transmembrane helix</keyword>
<protein>
    <recommendedName>
        <fullName evidence="4">DUF998 domain-containing protein</fullName>
    </recommendedName>
</protein>
<feature type="transmembrane region" description="Helical" evidence="1">
    <location>
        <begin position="74"/>
        <end position="93"/>
    </location>
</feature>
<dbReference type="PANTHER" id="PTHR42241">
    <property type="entry name" value="HYPOTHETICAL MEMBRANE PROTEIN, CONSERVED, DUF998 FAMILY"/>
    <property type="match status" value="1"/>
</dbReference>
<reference evidence="2 3" key="1">
    <citation type="journal article" date="2015" name="Stand. Genomic Sci.">
        <title>Complete genome sequence of and proposal of Thermofilum uzonense sp. nov. a novel hyperthermophilic crenarchaeon and emended description of the genus Thermofilum.</title>
        <authorList>
            <person name="Toshchakov S.V."/>
            <person name="Korzhenkov A.A."/>
            <person name="Samarov N.I."/>
            <person name="Mazunin I.O."/>
            <person name="Mozhey O.I."/>
            <person name="Shmyr I.S."/>
            <person name="Derbikova K.S."/>
            <person name="Taranov E.A."/>
            <person name="Dominova I.N."/>
            <person name="Bonch-Osmolovskaya E.A."/>
            <person name="Patrushev M.V."/>
            <person name="Podosokorskaya O.A."/>
            <person name="Kublanov I.V."/>
        </authorList>
    </citation>
    <scope>NUCLEOTIDE SEQUENCE [LARGE SCALE GENOMIC DNA]</scope>
    <source>
        <strain evidence="2 3">1807-2</strain>
    </source>
</reference>
<name>A0A0F7FK68_9CREN</name>
<dbReference type="AlphaFoldDB" id="A0A0F7FK68"/>
<evidence type="ECO:0000256" key="1">
    <source>
        <dbReference type="SAM" id="Phobius"/>
    </source>
</evidence>
<organism evidence="2 3">
    <name type="scientific">Infirmifilum uzonense</name>
    <dbReference type="NCBI Taxonomy" id="1550241"/>
    <lineage>
        <taxon>Archaea</taxon>
        <taxon>Thermoproteota</taxon>
        <taxon>Thermoprotei</taxon>
        <taxon>Thermofilales</taxon>
        <taxon>Thermofilaceae</taxon>
        <taxon>Infirmifilum</taxon>
    </lineage>
</organism>
<gene>
    <name evidence="2" type="ORF">MA03_04505</name>
</gene>
<dbReference type="STRING" id="1550241.MA03_04505"/>
<keyword evidence="1" id="KW-0472">Membrane</keyword>